<dbReference type="GO" id="GO:0043571">
    <property type="term" value="P:maintenance of CRISPR repeat elements"/>
    <property type="evidence" value="ECO:0007669"/>
    <property type="project" value="UniProtKB-UniRule"/>
</dbReference>
<dbReference type="PANTHER" id="PTHR34405">
    <property type="entry name" value="CRISPR-ASSOCIATED ENDORIBONUCLEASE CAS2"/>
    <property type="match status" value="1"/>
</dbReference>
<comment type="caution">
    <text evidence="10">The sequence shown here is derived from an EMBL/GenBank/DDBJ whole genome shotgun (WGS) entry which is preliminary data.</text>
</comment>
<dbReference type="InterPro" id="IPR021127">
    <property type="entry name" value="CRISPR_associated_Cas2"/>
</dbReference>
<name>A0A7C4NRS4_9BACT</name>
<protein>
    <recommendedName>
        <fullName evidence="9">CRISPR-associated endoribonuclease Cas2</fullName>
        <ecNumber evidence="9">3.1.-.-</ecNumber>
    </recommendedName>
</protein>
<dbReference type="AlphaFoldDB" id="A0A7C4NRS4"/>
<comment type="similarity">
    <text evidence="2 9">Belongs to the CRISPR-associated endoribonuclease Cas2 protein family.</text>
</comment>
<dbReference type="GO" id="GO:0004521">
    <property type="term" value="F:RNA endonuclease activity"/>
    <property type="evidence" value="ECO:0007669"/>
    <property type="project" value="InterPro"/>
</dbReference>
<dbReference type="PANTHER" id="PTHR34405:SF3">
    <property type="entry name" value="CRISPR-ASSOCIATED ENDORIBONUCLEASE CAS2 3"/>
    <property type="match status" value="1"/>
</dbReference>
<evidence type="ECO:0000256" key="5">
    <source>
        <dbReference type="ARBA" id="ARBA00022759"/>
    </source>
</evidence>
<dbReference type="GO" id="GO:0016787">
    <property type="term" value="F:hydrolase activity"/>
    <property type="evidence" value="ECO:0007669"/>
    <property type="project" value="UniProtKB-KW"/>
</dbReference>
<accession>A0A7C4NRS4</accession>
<dbReference type="GO" id="GO:0051607">
    <property type="term" value="P:defense response to virus"/>
    <property type="evidence" value="ECO:0007669"/>
    <property type="project" value="UniProtKB-UniRule"/>
</dbReference>
<dbReference type="EMBL" id="DSZN01000064">
    <property type="protein sequence ID" value="HGQ85420.1"/>
    <property type="molecule type" value="Genomic_DNA"/>
</dbReference>
<evidence type="ECO:0000256" key="6">
    <source>
        <dbReference type="ARBA" id="ARBA00022801"/>
    </source>
</evidence>
<comment type="function">
    <text evidence="9">CRISPR (clustered regularly interspaced short palindromic repeat), is an adaptive immune system that provides protection against mobile genetic elements (viruses, transposable elements and conjugative plasmids). CRISPR clusters contain sequences complementary to antecedent mobile elements and target invading nucleic acids. CRISPR clusters are transcribed and processed into CRISPR RNA (crRNA). Functions as a ssRNA-specific endoribonuclease. Involved in the integration of spacer DNA into the CRISPR cassette.</text>
</comment>
<feature type="binding site" evidence="9">
    <location>
        <position position="8"/>
    </location>
    <ligand>
        <name>Mg(2+)</name>
        <dbReference type="ChEBI" id="CHEBI:18420"/>
        <note>catalytic</note>
    </ligand>
</feature>
<keyword evidence="8 9" id="KW-0051">Antiviral defense</keyword>
<dbReference type="CDD" id="cd09725">
    <property type="entry name" value="Cas2_I_II_III"/>
    <property type="match status" value="1"/>
</dbReference>
<gene>
    <name evidence="9 10" type="primary">cas2</name>
    <name evidence="10" type="ORF">ENT66_03435</name>
</gene>
<evidence type="ECO:0000256" key="2">
    <source>
        <dbReference type="ARBA" id="ARBA00009959"/>
    </source>
</evidence>
<keyword evidence="3 9" id="KW-0540">Nuclease</keyword>
<comment type="cofactor">
    <cofactor evidence="1 9">
        <name>Mg(2+)</name>
        <dbReference type="ChEBI" id="CHEBI:18420"/>
    </cofactor>
</comment>
<dbReference type="NCBIfam" id="TIGR01573">
    <property type="entry name" value="cas2"/>
    <property type="match status" value="1"/>
</dbReference>
<comment type="subunit">
    <text evidence="9">Homodimer, forms a heterotetramer with a Cas1 homodimer.</text>
</comment>
<evidence type="ECO:0000256" key="7">
    <source>
        <dbReference type="ARBA" id="ARBA00022842"/>
    </source>
</evidence>
<evidence type="ECO:0000256" key="9">
    <source>
        <dbReference type="HAMAP-Rule" id="MF_01471"/>
    </source>
</evidence>
<dbReference type="GO" id="GO:0046872">
    <property type="term" value="F:metal ion binding"/>
    <property type="evidence" value="ECO:0007669"/>
    <property type="project" value="UniProtKB-UniRule"/>
</dbReference>
<keyword evidence="7 9" id="KW-0460">Magnesium</keyword>
<keyword evidence="5 9" id="KW-0255">Endonuclease</keyword>
<dbReference type="Gene3D" id="3.30.70.240">
    <property type="match status" value="1"/>
</dbReference>
<evidence type="ECO:0000256" key="4">
    <source>
        <dbReference type="ARBA" id="ARBA00022723"/>
    </source>
</evidence>
<dbReference type="Pfam" id="PF09827">
    <property type="entry name" value="CRISPR_Cas2"/>
    <property type="match status" value="1"/>
</dbReference>
<evidence type="ECO:0000256" key="3">
    <source>
        <dbReference type="ARBA" id="ARBA00022722"/>
    </source>
</evidence>
<dbReference type="EC" id="3.1.-.-" evidence="9"/>
<dbReference type="HAMAP" id="MF_01471">
    <property type="entry name" value="Cas2"/>
    <property type="match status" value="1"/>
</dbReference>
<evidence type="ECO:0000313" key="10">
    <source>
        <dbReference type="EMBL" id="HGQ85420.1"/>
    </source>
</evidence>
<keyword evidence="4 9" id="KW-0479">Metal-binding</keyword>
<evidence type="ECO:0000256" key="1">
    <source>
        <dbReference type="ARBA" id="ARBA00001946"/>
    </source>
</evidence>
<keyword evidence="6 9" id="KW-0378">Hydrolase</keyword>
<evidence type="ECO:0000256" key="8">
    <source>
        <dbReference type="ARBA" id="ARBA00023118"/>
    </source>
</evidence>
<dbReference type="SUPFAM" id="SSF143430">
    <property type="entry name" value="TTP0101/SSO1404-like"/>
    <property type="match status" value="1"/>
</dbReference>
<organism evidence="10">
    <name type="scientific">Thermodesulfobacterium geofontis</name>
    <dbReference type="NCBI Taxonomy" id="1295609"/>
    <lineage>
        <taxon>Bacteria</taxon>
        <taxon>Pseudomonadati</taxon>
        <taxon>Thermodesulfobacteriota</taxon>
        <taxon>Thermodesulfobacteria</taxon>
        <taxon>Thermodesulfobacteriales</taxon>
        <taxon>Thermodesulfobacteriaceae</taxon>
        <taxon>Thermodesulfobacterium</taxon>
    </lineage>
</organism>
<sequence length="86" mass="10405">MDYLIVYDISDHKKRLKVARILQKFGYRIQYSAFYLPDTKGNIIDFLFKEISKLIDKQTDRVFFYPVHPPEVFKGYPLEPWKVFLI</sequence>
<reference evidence="10" key="1">
    <citation type="journal article" date="2020" name="mSystems">
        <title>Genome- and Community-Level Interaction Insights into Carbon Utilization and Element Cycling Functions of Hydrothermarchaeota in Hydrothermal Sediment.</title>
        <authorList>
            <person name="Zhou Z."/>
            <person name="Liu Y."/>
            <person name="Xu W."/>
            <person name="Pan J."/>
            <person name="Luo Z.H."/>
            <person name="Li M."/>
        </authorList>
    </citation>
    <scope>NUCLEOTIDE SEQUENCE [LARGE SCALE GENOMIC DNA]</scope>
    <source>
        <strain evidence="10">SpSt-6</strain>
    </source>
</reference>
<proteinExistence type="inferred from homology"/>
<dbReference type="InterPro" id="IPR019199">
    <property type="entry name" value="Virulence_VapD/CRISPR_Cas2"/>
</dbReference>